<organism evidence="2 3">
    <name type="scientific">Pleuronectes platessa</name>
    <name type="common">European plaice</name>
    <dbReference type="NCBI Taxonomy" id="8262"/>
    <lineage>
        <taxon>Eukaryota</taxon>
        <taxon>Metazoa</taxon>
        <taxon>Chordata</taxon>
        <taxon>Craniata</taxon>
        <taxon>Vertebrata</taxon>
        <taxon>Euteleostomi</taxon>
        <taxon>Actinopterygii</taxon>
        <taxon>Neopterygii</taxon>
        <taxon>Teleostei</taxon>
        <taxon>Neoteleostei</taxon>
        <taxon>Acanthomorphata</taxon>
        <taxon>Carangaria</taxon>
        <taxon>Pleuronectiformes</taxon>
        <taxon>Pleuronectoidei</taxon>
        <taxon>Pleuronectidae</taxon>
        <taxon>Pleuronectes</taxon>
    </lineage>
</organism>
<evidence type="ECO:0000313" key="2">
    <source>
        <dbReference type="EMBL" id="CAB1414749.1"/>
    </source>
</evidence>
<dbReference type="AlphaFoldDB" id="A0A9N7TML3"/>
<dbReference type="EMBL" id="CADEAL010000123">
    <property type="protein sequence ID" value="CAB1414749.1"/>
    <property type="molecule type" value="Genomic_DNA"/>
</dbReference>
<sequence>MWVRPCRTHSGVSSHRHSRAACLEPELDSPMSPAPRGLMRSDSSDISPPSAEAAAAADETSPPPPTPPLTPSLLGTHLGLSLQKMMSVALLFFSSTKRHRDQFCR</sequence>
<evidence type="ECO:0000313" key="3">
    <source>
        <dbReference type="Proteomes" id="UP001153269"/>
    </source>
</evidence>
<protein>
    <submittedName>
        <fullName evidence="2">Uncharacterized protein</fullName>
    </submittedName>
</protein>
<reference evidence="2" key="1">
    <citation type="submission" date="2020-03" db="EMBL/GenBank/DDBJ databases">
        <authorList>
            <person name="Weist P."/>
        </authorList>
    </citation>
    <scope>NUCLEOTIDE SEQUENCE</scope>
</reference>
<comment type="caution">
    <text evidence="2">The sequence shown here is derived from an EMBL/GenBank/DDBJ whole genome shotgun (WGS) entry which is preliminary data.</text>
</comment>
<feature type="region of interest" description="Disordered" evidence="1">
    <location>
        <begin position="1"/>
        <end position="74"/>
    </location>
</feature>
<accession>A0A9N7TML3</accession>
<feature type="compositionally biased region" description="Low complexity" evidence="1">
    <location>
        <begin position="44"/>
        <end position="60"/>
    </location>
</feature>
<feature type="compositionally biased region" description="Pro residues" evidence="1">
    <location>
        <begin position="61"/>
        <end position="70"/>
    </location>
</feature>
<dbReference type="Proteomes" id="UP001153269">
    <property type="component" value="Unassembled WGS sequence"/>
</dbReference>
<proteinExistence type="predicted"/>
<keyword evidence="3" id="KW-1185">Reference proteome</keyword>
<gene>
    <name evidence="2" type="ORF">PLEPLA_LOCUS2460</name>
</gene>
<name>A0A9N7TML3_PLEPL</name>
<evidence type="ECO:0000256" key="1">
    <source>
        <dbReference type="SAM" id="MobiDB-lite"/>
    </source>
</evidence>